<reference evidence="13" key="2">
    <citation type="submission" date="2023-06" db="EMBL/GenBank/DDBJ databases">
        <authorList>
            <consortium name="Lawrence Berkeley National Laboratory"/>
            <person name="Haridas S."/>
            <person name="Hensen N."/>
            <person name="Bonometti L."/>
            <person name="Westerberg I."/>
            <person name="Brannstrom I.O."/>
            <person name="Guillou S."/>
            <person name="Cros-Aarteil S."/>
            <person name="Calhoun S."/>
            <person name="Kuo A."/>
            <person name="Mondo S."/>
            <person name="Pangilinan J."/>
            <person name="Riley R."/>
            <person name="Labutti K."/>
            <person name="Andreopoulos B."/>
            <person name="Lipzen A."/>
            <person name="Chen C."/>
            <person name="Yanf M."/>
            <person name="Daum C."/>
            <person name="Ng V."/>
            <person name="Clum A."/>
            <person name="Steindorff A."/>
            <person name="Ohm R."/>
            <person name="Martin F."/>
            <person name="Silar P."/>
            <person name="Natvig D."/>
            <person name="Lalanne C."/>
            <person name="Gautier V."/>
            <person name="Ament-Velasquez S.L."/>
            <person name="Kruys A."/>
            <person name="Hutchinson M.I."/>
            <person name="Powell A.J."/>
            <person name="Barry K."/>
            <person name="Miller A.N."/>
            <person name="Grigoriev I.V."/>
            <person name="Debuchy R."/>
            <person name="Gladieux P."/>
            <person name="Thoren M.H."/>
            <person name="Johannesson H."/>
        </authorList>
    </citation>
    <scope>NUCLEOTIDE SEQUENCE</scope>
    <source>
        <strain evidence="13">CBS 168.71</strain>
    </source>
</reference>
<keyword evidence="14" id="KW-1185">Reference proteome</keyword>
<keyword evidence="9 10" id="KW-0472">Membrane</keyword>
<dbReference type="AlphaFoldDB" id="A0AAE0LLZ7"/>
<dbReference type="GeneID" id="87838393"/>
<dbReference type="PANTHER" id="PTHR45624:SF26">
    <property type="entry name" value="CARRIER PROTEIN, PUTATIVE (AFU_ORTHOLOGUE AFUA_1G07710)-RELATED"/>
    <property type="match status" value="1"/>
</dbReference>
<comment type="similarity">
    <text evidence="2 11">Belongs to the mitochondrial carrier (TC 2.A.29) family.</text>
</comment>
<reference evidence="13" key="1">
    <citation type="journal article" date="2023" name="Mol. Phylogenet. Evol.">
        <title>Genome-scale phylogeny and comparative genomics of the fungal order Sordariales.</title>
        <authorList>
            <person name="Hensen N."/>
            <person name="Bonometti L."/>
            <person name="Westerberg I."/>
            <person name="Brannstrom I.O."/>
            <person name="Guillou S."/>
            <person name="Cros-Aarteil S."/>
            <person name="Calhoun S."/>
            <person name="Haridas S."/>
            <person name="Kuo A."/>
            <person name="Mondo S."/>
            <person name="Pangilinan J."/>
            <person name="Riley R."/>
            <person name="LaButti K."/>
            <person name="Andreopoulos B."/>
            <person name="Lipzen A."/>
            <person name="Chen C."/>
            <person name="Yan M."/>
            <person name="Daum C."/>
            <person name="Ng V."/>
            <person name="Clum A."/>
            <person name="Steindorff A."/>
            <person name="Ohm R.A."/>
            <person name="Martin F."/>
            <person name="Silar P."/>
            <person name="Natvig D.O."/>
            <person name="Lalanne C."/>
            <person name="Gautier V."/>
            <person name="Ament-Velasquez S.L."/>
            <person name="Kruys A."/>
            <person name="Hutchinson M.I."/>
            <person name="Powell A.J."/>
            <person name="Barry K."/>
            <person name="Miller A.N."/>
            <person name="Grigoriev I.V."/>
            <person name="Debuchy R."/>
            <person name="Gladieux P."/>
            <person name="Hiltunen Thoren M."/>
            <person name="Johannesson H."/>
        </authorList>
    </citation>
    <scope>NUCLEOTIDE SEQUENCE</scope>
    <source>
        <strain evidence="13">CBS 168.71</strain>
    </source>
</reference>
<keyword evidence="6" id="KW-0999">Mitochondrion inner membrane</keyword>
<evidence type="ECO:0000313" key="13">
    <source>
        <dbReference type="EMBL" id="KAK3290133.1"/>
    </source>
</evidence>
<evidence type="ECO:0000313" key="14">
    <source>
        <dbReference type="Proteomes" id="UP001278766"/>
    </source>
</evidence>
<evidence type="ECO:0000256" key="9">
    <source>
        <dbReference type="ARBA" id="ARBA00023136"/>
    </source>
</evidence>
<evidence type="ECO:0000256" key="1">
    <source>
        <dbReference type="ARBA" id="ARBA00004225"/>
    </source>
</evidence>
<dbReference type="GO" id="GO:0022857">
    <property type="term" value="F:transmembrane transporter activity"/>
    <property type="evidence" value="ECO:0007669"/>
    <property type="project" value="TreeGrafter"/>
</dbReference>
<protein>
    <submittedName>
        <fullName evidence="13">Mitochondrial carrier domain-containing protein</fullName>
    </submittedName>
</protein>
<feature type="compositionally biased region" description="Low complexity" evidence="12">
    <location>
        <begin position="121"/>
        <end position="162"/>
    </location>
</feature>
<dbReference type="PROSITE" id="PS50920">
    <property type="entry name" value="SOLCAR"/>
    <property type="match status" value="1"/>
</dbReference>
<feature type="region of interest" description="Disordered" evidence="12">
    <location>
        <begin position="116"/>
        <end position="164"/>
    </location>
</feature>
<dbReference type="InterPro" id="IPR018108">
    <property type="entry name" value="MCP_transmembrane"/>
</dbReference>
<organism evidence="13 14">
    <name type="scientific">Chaetomium fimeti</name>
    <dbReference type="NCBI Taxonomy" id="1854472"/>
    <lineage>
        <taxon>Eukaryota</taxon>
        <taxon>Fungi</taxon>
        <taxon>Dikarya</taxon>
        <taxon>Ascomycota</taxon>
        <taxon>Pezizomycotina</taxon>
        <taxon>Sordariomycetes</taxon>
        <taxon>Sordariomycetidae</taxon>
        <taxon>Sordariales</taxon>
        <taxon>Chaetomiaceae</taxon>
        <taxon>Chaetomium</taxon>
    </lineage>
</organism>
<keyword evidence="4 10" id="KW-0812">Transmembrane</keyword>
<name>A0AAE0LLZ7_9PEZI</name>
<evidence type="ECO:0000256" key="3">
    <source>
        <dbReference type="ARBA" id="ARBA00022448"/>
    </source>
</evidence>
<comment type="subcellular location">
    <subcellularLocation>
        <location evidence="1">Mitochondrion membrane</location>
        <topology evidence="1">Multi-pass membrane protein</topology>
    </subcellularLocation>
</comment>
<proteinExistence type="inferred from homology"/>
<dbReference type="RefSeq" id="XP_062653647.1">
    <property type="nucleotide sequence ID" value="XM_062801445.1"/>
</dbReference>
<evidence type="ECO:0000256" key="2">
    <source>
        <dbReference type="ARBA" id="ARBA00006375"/>
    </source>
</evidence>
<keyword evidence="5" id="KW-0677">Repeat</keyword>
<dbReference type="Pfam" id="PF00153">
    <property type="entry name" value="Mito_carr"/>
    <property type="match status" value="1"/>
</dbReference>
<sequence>MPSASNRNRGDDSPSSPASLSLSPELSNTPSQQAALPHPSLGFNTGILPVIPDGAPTPDKAPTTNAATGASAAGVRALTSQAVAFYFRAPVKAFFRTRVDYLAYARALQEQEHAARSLHQTAASSASSPPIASTLSSGATSTAPPTHNPTPTTTTTTTPAAARWADSTQRWLRTRLRSTTPAVLASAVRHYGWRVVPEQILPPLVANVGVGAVLYTSYLQILGRLHPESARATKRVYPPPGFGDAFAAGFLAGGIQSVVAAPLDAVQARWDGVTGGRVVGDGVGRPRSMWAFSAAKLREIGVRGVFSGWGLSFLKDSMGSAVFFSVFEYVKAQGYYNFVRWYYGSLNEDTIVLLSRKRPAPGDGPRVSEEEELKMPTIIRPHYAIEPAFLLLAGMGASISQQAVLHPLSHVQAEHWERLEALDAKASKLRREVRLPDTPHNPASRWRMLRAYRDAYRLTWTECMAEAEAAGLGMRQWLYRGFWWNTVRQVPSTSAGLIIFELVRRKYGFGGDQVRINRDGYDILLH</sequence>
<comment type="caution">
    <text evidence="13">The sequence shown here is derived from an EMBL/GenBank/DDBJ whole genome shotgun (WGS) entry which is preliminary data.</text>
</comment>
<feature type="repeat" description="Solcar" evidence="10">
    <location>
        <begin position="240"/>
        <end position="333"/>
    </location>
</feature>
<evidence type="ECO:0000256" key="11">
    <source>
        <dbReference type="RuleBase" id="RU000488"/>
    </source>
</evidence>
<dbReference type="EMBL" id="JAUEPN010000015">
    <property type="protein sequence ID" value="KAK3290133.1"/>
    <property type="molecule type" value="Genomic_DNA"/>
</dbReference>
<evidence type="ECO:0000256" key="7">
    <source>
        <dbReference type="ARBA" id="ARBA00022989"/>
    </source>
</evidence>
<dbReference type="PANTHER" id="PTHR45624">
    <property type="entry name" value="MITOCHONDRIAL BASIC AMINO ACIDS TRANSPORTER-RELATED"/>
    <property type="match status" value="1"/>
</dbReference>
<accession>A0AAE0LLZ7</accession>
<keyword evidence="8" id="KW-0496">Mitochondrion</keyword>
<dbReference type="InterPro" id="IPR050567">
    <property type="entry name" value="Mitochondrial_Carrier"/>
</dbReference>
<evidence type="ECO:0000256" key="12">
    <source>
        <dbReference type="SAM" id="MobiDB-lite"/>
    </source>
</evidence>
<evidence type="ECO:0000256" key="10">
    <source>
        <dbReference type="PROSITE-ProRule" id="PRU00282"/>
    </source>
</evidence>
<dbReference type="InterPro" id="IPR023395">
    <property type="entry name" value="MCP_dom_sf"/>
</dbReference>
<evidence type="ECO:0000256" key="4">
    <source>
        <dbReference type="ARBA" id="ARBA00022692"/>
    </source>
</evidence>
<evidence type="ECO:0000256" key="5">
    <source>
        <dbReference type="ARBA" id="ARBA00022737"/>
    </source>
</evidence>
<feature type="compositionally biased region" description="Low complexity" evidence="12">
    <location>
        <begin position="13"/>
        <end position="27"/>
    </location>
</feature>
<feature type="region of interest" description="Disordered" evidence="12">
    <location>
        <begin position="1"/>
        <end position="39"/>
    </location>
</feature>
<evidence type="ECO:0000256" key="8">
    <source>
        <dbReference type="ARBA" id="ARBA00023128"/>
    </source>
</evidence>
<feature type="region of interest" description="Disordered" evidence="12">
    <location>
        <begin position="47"/>
        <end position="66"/>
    </location>
</feature>
<keyword evidence="7" id="KW-1133">Transmembrane helix</keyword>
<dbReference type="GO" id="GO:0031966">
    <property type="term" value="C:mitochondrial membrane"/>
    <property type="evidence" value="ECO:0007669"/>
    <property type="project" value="UniProtKB-SubCell"/>
</dbReference>
<dbReference type="SUPFAM" id="SSF103506">
    <property type="entry name" value="Mitochondrial carrier"/>
    <property type="match status" value="1"/>
</dbReference>
<gene>
    <name evidence="13" type="ORF">B0H64DRAFT_350887</name>
</gene>
<dbReference type="Proteomes" id="UP001278766">
    <property type="component" value="Unassembled WGS sequence"/>
</dbReference>
<keyword evidence="3 11" id="KW-0813">Transport</keyword>
<dbReference type="Gene3D" id="1.50.40.10">
    <property type="entry name" value="Mitochondrial carrier domain"/>
    <property type="match status" value="1"/>
</dbReference>
<evidence type="ECO:0000256" key="6">
    <source>
        <dbReference type="ARBA" id="ARBA00022792"/>
    </source>
</evidence>